<proteinExistence type="predicted"/>
<organism evidence="1">
    <name type="scientific">marine sediment metagenome</name>
    <dbReference type="NCBI Taxonomy" id="412755"/>
    <lineage>
        <taxon>unclassified sequences</taxon>
        <taxon>metagenomes</taxon>
        <taxon>ecological metagenomes</taxon>
    </lineage>
</organism>
<dbReference type="AlphaFoldDB" id="A0A0F9PBF9"/>
<gene>
    <name evidence="1" type="ORF">LCGC14_0864400</name>
</gene>
<comment type="caution">
    <text evidence="1">The sequence shown here is derived from an EMBL/GenBank/DDBJ whole genome shotgun (WGS) entry which is preliminary data.</text>
</comment>
<evidence type="ECO:0000313" key="1">
    <source>
        <dbReference type="EMBL" id="KKN27454.1"/>
    </source>
</evidence>
<reference evidence="1" key="1">
    <citation type="journal article" date="2015" name="Nature">
        <title>Complex archaea that bridge the gap between prokaryotes and eukaryotes.</title>
        <authorList>
            <person name="Spang A."/>
            <person name="Saw J.H."/>
            <person name="Jorgensen S.L."/>
            <person name="Zaremba-Niedzwiedzka K."/>
            <person name="Martijn J."/>
            <person name="Lind A.E."/>
            <person name="van Eijk R."/>
            <person name="Schleper C."/>
            <person name="Guy L."/>
            <person name="Ettema T.J."/>
        </authorList>
    </citation>
    <scope>NUCLEOTIDE SEQUENCE</scope>
</reference>
<dbReference type="InterPro" id="IPR017850">
    <property type="entry name" value="Alkaline_phosphatase_core_sf"/>
</dbReference>
<sequence length="488" mass="58143">EWKKFYTDLILPNDTLCWSTFENSRLFWSYKELPKFMLLLSENIVKKIREINLIFLTFLMDNYPTWVKNKRTNAPISVVNVIKKFFKPNNIEYQNDKVDYFLFIIIDCCRVDIWDNLRHLILNDFPVLGSNTITGLSILPTETKFARRALVTGDYPSKQKFFTSSNEGKDIFTFFKDNFTFAFSKIKRLDKEKKEDILKFYTVNCELLDNNNNVIENLSNEFNFQFCVFNFPDIISHNFEISLNYKILEIIYEEKIKPIIRKVLEIKSNPVIFFGTDHGIVKCRDKIDWKFTTFDNHWFNKDDYISRKNRYFVSKKNILKNYRDDKLIKIENNFEKWGLASQVKEPHIKNSIDIKGYYFGIAYDDLLGSYGENTKKYAHGGASFFEFFIPFSILSKNLLNPISPIHPKITLIEENENIGVNIKNPNANGIKVLIFDFYISHYHYLFQNLTIKGKSKINLNLNLRKLIEPDYRFKIKYEFNERVYFFKI</sequence>
<dbReference type="SUPFAM" id="SSF53649">
    <property type="entry name" value="Alkaline phosphatase-like"/>
    <property type="match status" value="1"/>
</dbReference>
<protein>
    <submittedName>
        <fullName evidence="1">Uncharacterized protein</fullName>
    </submittedName>
</protein>
<name>A0A0F9PBF9_9ZZZZ</name>
<accession>A0A0F9PBF9</accession>
<feature type="non-terminal residue" evidence="1">
    <location>
        <position position="1"/>
    </location>
</feature>
<dbReference type="Pfam" id="PF08665">
    <property type="entry name" value="PglZ"/>
    <property type="match status" value="1"/>
</dbReference>
<dbReference type="EMBL" id="LAZR01002636">
    <property type="protein sequence ID" value="KKN27454.1"/>
    <property type="molecule type" value="Genomic_DNA"/>
</dbReference>